<dbReference type="Pfam" id="PF02771">
    <property type="entry name" value="Acyl-CoA_dh_N"/>
    <property type="match status" value="1"/>
</dbReference>
<keyword evidence="10" id="KW-1185">Reference proteome</keyword>
<dbReference type="Gene3D" id="2.40.110.10">
    <property type="entry name" value="Butyryl-CoA Dehydrogenase, subunit A, domain 2"/>
    <property type="match status" value="1"/>
</dbReference>
<gene>
    <name evidence="9" type="primary">gcdH</name>
    <name evidence="9" type="ORF">GCM10010326_03800</name>
</gene>
<feature type="domain" description="Acyl-CoA oxidase/dehydrogenase middle" evidence="7">
    <location>
        <begin position="152"/>
        <end position="245"/>
    </location>
</feature>
<evidence type="ECO:0000256" key="5">
    <source>
        <dbReference type="RuleBase" id="RU362125"/>
    </source>
</evidence>
<evidence type="ECO:0000256" key="4">
    <source>
        <dbReference type="ARBA" id="ARBA00022827"/>
    </source>
</evidence>
<dbReference type="RefSeq" id="WP_190025941.1">
    <property type="nucleotide sequence ID" value="NZ_BMUU01000001.1"/>
</dbReference>
<dbReference type="InterPro" id="IPR013786">
    <property type="entry name" value="AcylCoA_DH/ox_N"/>
</dbReference>
<evidence type="ECO:0000259" key="6">
    <source>
        <dbReference type="Pfam" id="PF00441"/>
    </source>
</evidence>
<dbReference type="SUPFAM" id="SSF47203">
    <property type="entry name" value="Acyl-CoA dehydrogenase C-terminal domain-like"/>
    <property type="match status" value="1"/>
</dbReference>
<proteinExistence type="inferred from homology"/>
<name>A0ABQ2ZIV6_9ACTN</name>
<accession>A0ABQ2ZIV6</accession>
<dbReference type="InterPro" id="IPR006089">
    <property type="entry name" value="Acyl-CoA_DH_CS"/>
</dbReference>
<keyword evidence="4 5" id="KW-0274">FAD</keyword>
<dbReference type="InterPro" id="IPR006091">
    <property type="entry name" value="Acyl-CoA_Oxase/DH_mid-dom"/>
</dbReference>
<dbReference type="InterPro" id="IPR045008">
    <property type="entry name" value="ACX4-like"/>
</dbReference>
<comment type="caution">
    <text evidence="9">The sequence shown here is derived from an EMBL/GenBank/DDBJ whole genome shotgun (WGS) entry which is preliminary data.</text>
</comment>
<dbReference type="PANTHER" id="PTHR43188">
    <property type="entry name" value="ACYL-COENZYME A OXIDASE"/>
    <property type="match status" value="1"/>
</dbReference>
<feature type="domain" description="Acyl-CoA dehydrogenase/oxidase N-terminal" evidence="8">
    <location>
        <begin position="40"/>
        <end position="146"/>
    </location>
</feature>
<feature type="domain" description="Acyl-CoA dehydrogenase/oxidase C-terminal" evidence="6">
    <location>
        <begin position="263"/>
        <end position="404"/>
    </location>
</feature>
<dbReference type="PANTHER" id="PTHR43188:SF1">
    <property type="entry name" value="ACYL-COA DEHYDROGENASE"/>
    <property type="match status" value="1"/>
</dbReference>
<sequence>MTQQTASADHGAHPVRVHAADPGAVEADFYDIKDMLEPDDRKRLDTVRGWLLDHVRPVVNDQWAKAEFPHHLIEGLRDLDIAGIQFDGYGCAGRGALVAGMISMEIARVDPSFATFFGVHSGLGIATIMLCGSEEQKQRWIPELVQWKKIAAFALTEPDVGSGASQGLTTTARREGDTWILNGRKKWIGNATFADLIVVWAKDEADDQVKGFVVHKEADGFTPEKIEGKVSLRMVQNAEIGLDDVRVPEADRLQEAHSFRDTAQVLRTTRLGVSWNALGCAMGAYEAARQYALDREQFGKPIAAFQLVQDKLAQMLANITACQTLNVRAAQLQNEGRLTDQQASLAKMFSTTRTRETVSWARELLGGNGILLDHDVARFWADAEALYSYEGTREMNSLIVGRAATGISAFV</sequence>
<dbReference type="InterPro" id="IPR037069">
    <property type="entry name" value="AcylCoA_DH/ox_N_sf"/>
</dbReference>
<dbReference type="Pfam" id="PF02770">
    <property type="entry name" value="Acyl-CoA_dh_M"/>
    <property type="match status" value="1"/>
</dbReference>
<dbReference type="SUPFAM" id="SSF56645">
    <property type="entry name" value="Acyl-CoA dehydrogenase NM domain-like"/>
    <property type="match status" value="1"/>
</dbReference>
<reference evidence="10" key="1">
    <citation type="journal article" date="2019" name="Int. J. Syst. Evol. Microbiol.">
        <title>The Global Catalogue of Microorganisms (GCM) 10K type strain sequencing project: providing services to taxonomists for standard genome sequencing and annotation.</title>
        <authorList>
            <consortium name="The Broad Institute Genomics Platform"/>
            <consortium name="The Broad Institute Genome Sequencing Center for Infectious Disease"/>
            <person name="Wu L."/>
            <person name="Ma J."/>
        </authorList>
    </citation>
    <scope>NUCLEOTIDE SEQUENCE [LARGE SCALE GENOMIC DNA]</scope>
    <source>
        <strain evidence="10">JCM 4594</strain>
    </source>
</reference>
<dbReference type="Gene3D" id="1.20.140.10">
    <property type="entry name" value="Butyryl-CoA Dehydrogenase, subunit A, domain 3"/>
    <property type="match status" value="1"/>
</dbReference>
<evidence type="ECO:0000259" key="7">
    <source>
        <dbReference type="Pfam" id="PF02770"/>
    </source>
</evidence>
<dbReference type="EMBL" id="BMUU01000001">
    <property type="protein sequence ID" value="GGY15375.1"/>
    <property type="molecule type" value="Genomic_DNA"/>
</dbReference>
<keyword evidence="5" id="KW-0560">Oxidoreductase</keyword>
<evidence type="ECO:0000256" key="1">
    <source>
        <dbReference type="ARBA" id="ARBA00001974"/>
    </source>
</evidence>
<keyword evidence="3 5" id="KW-0285">Flavoprotein</keyword>
<dbReference type="InterPro" id="IPR046373">
    <property type="entry name" value="Acyl-CoA_Oxase/DH_mid-dom_sf"/>
</dbReference>
<dbReference type="Gene3D" id="1.10.540.10">
    <property type="entry name" value="Acyl-CoA dehydrogenase/oxidase, N-terminal domain"/>
    <property type="match status" value="1"/>
</dbReference>
<dbReference type="Pfam" id="PF00441">
    <property type="entry name" value="Acyl-CoA_dh_1"/>
    <property type="match status" value="1"/>
</dbReference>
<dbReference type="InterPro" id="IPR036250">
    <property type="entry name" value="AcylCo_DH-like_C"/>
</dbReference>
<evidence type="ECO:0000256" key="2">
    <source>
        <dbReference type="ARBA" id="ARBA00009347"/>
    </source>
</evidence>
<dbReference type="InterPro" id="IPR009075">
    <property type="entry name" value="AcylCo_DH/oxidase_C"/>
</dbReference>
<dbReference type="InterPro" id="IPR009100">
    <property type="entry name" value="AcylCoA_DH/oxidase_NM_dom_sf"/>
</dbReference>
<comment type="cofactor">
    <cofactor evidence="1 5">
        <name>FAD</name>
        <dbReference type="ChEBI" id="CHEBI:57692"/>
    </cofactor>
</comment>
<dbReference type="PROSITE" id="PS00073">
    <property type="entry name" value="ACYL_COA_DH_2"/>
    <property type="match status" value="1"/>
</dbReference>
<dbReference type="Proteomes" id="UP000600946">
    <property type="component" value="Unassembled WGS sequence"/>
</dbReference>
<evidence type="ECO:0000259" key="8">
    <source>
        <dbReference type="Pfam" id="PF02771"/>
    </source>
</evidence>
<dbReference type="GeneID" id="96288412"/>
<evidence type="ECO:0000313" key="9">
    <source>
        <dbReference type="EMBL" id="GGY15375.1"/>
    </source>
</evidence>
<evidence type="ECO:0000256" key="3">
    <source>
        <dbReference type="ARBA" id="ARBA00022630"/>
    </source>
</evidence>
<comment type="similarity">
    <text evidence="2 5">Belongs to the acyl-CoA dehydrogenase family.</text>
</comment>
<organism evidence="9 10">
    <name type="scientific">Streptomyces xanthochromogenes</name>
    <dbReference type="NCBI Taxonomy" id="67384"/>
    <lineage>
        <taxon>Bacteria</taxon>
        <taxon>Bacillati</taxon>
        <taxon>Actinomycetota</taxon>
        <taxon>Actinomycetes</taxon>
        <taxon>Kitasatosporales</taxon>
        <taxon>Streptomycetaceae</taxon>
        <taxon>Streptomyces</taxon>
    </lineage>
</organism>
<protein>
    <submittedName>
        <fullName evidence="9">Glutaryl-CoA dehydrogenase</fullName>
    </submittedName>
</protein>
<evidence type="ECO:0000313" key="10">
    <source>
        <dbReference type="Proteomes" id="UP000600946"/>
    </source>
</evidence>